<comment type="caution">
    <text evidence="3">The sequence shown here is derived from an EMBL/GenBank/DDBJ whole genome shotgun (WGS) entry which is preliminary data.</text>
</comment>
<evidence type="ECO:0000313" key="3">
    <source>
        <dbReference type="EMBL" id="PPQ83593.1"/>
    </source>
</evidence>
<dbReference type="SMART" id="SM00128">
    <property type="entry name" value="IPPc"/>
    <property type="match status" value="1"/>
</dbReference>
<evidence type="ECO:0000256" key="1">
    <source>
        <dbReference type="SAM" id="MobiDB-lite"/>
    </source>
</evidence>
<gene>
    <name evidence="3" type="ORF">CVT25_006343</name>
</gene>
<evidence type="ECO:0000313" key="4">
    <source>
        <dbReference type="Proteomes" id="UP000283269"/>
    </source>
</evidence>
<dbReference type="GO" id="GO:0004439">
    <property type="term" value="F:phosphatidylinositol-4,5-bisphosphate 5-phosphatase activity"/>
    <property type="evidence" value="ECO:0007669"/>
    <property type="project" value="TreeGrafter"/>
</dbReference>
<dbReference type="InParanoid" id="A0A409WYJ7"/>
<reference evidence="3 4" key="1">
    <citation type="journal article" date="2018" name="Evol. Lett.">
        <title>Horizontal gene cluster transfer increased hallucinogenic mushroom diversity.</title>
        <authorList>
            <person name="Reynolds H.T."/>
            <person name="Vijayakumar V."/>
            <person name="Gluck-Thaler E."/>
            <person name="Korotkin H.B."/>
            <person name="Matheny P.B."/>
            <person name="Slot J.C."/>
        </authorList>
    </citation>
    <scope>NUCLEOTIDE SEQUENCE [LARGE SCALE GENOMIC DNA]</scope>
    <source>
        <strain evidence="3 4">2631</strain>
    </source>
</reference>
<feature type="domain" description="Inositol polyphosphate-related phosphatase" evidence="2">
    <location>
        <begin position="777"/>
        <end position="1120"/>
    </location>
</feature>
<dbReference type="PANTHER" id="PTHR11200:SF240">
    <property type="entry name" value="INOSITOL POLYPHOSPHATE 5-PHOSPHATASE C9G1.10C-RELATED"/>
    <property type="match status" value="1"/>
</dbReference>
<feature type="region of interest" description="Disordered" evidence="1">
    <location>
        <begin position="28"/>
        <end position="343"/>
    </location>
</feature>
<sequence length="1156" mass="126450">MEPSDIDSESLQAVKSLKSKFEKLALETNNTNYRQSELLAVSTPPSPRPRAASGSHTNTPAEAISLRGSSSSSDLRAPTKRVPPPPPPSRNSKLNIPTASPSTSISPLLRPVPLPPVSNSTGKEPAPAPSIASLKARLVPTPPGSPARTHTPRQSLSSYPILQVETKPILPPRPTYLPASRNTASPETIPPSSTVHSPFSDDEGENTEPSTSKFVPPPIPLRQQPYANGNGNRNSVEGGSIRQLGAHFSDSSQTSYDSDAGQAPPQRLSRIAVIPPPRPPPRSRPSVSPNRGEHSAIAASAPSSMSLNPPPPPLPIRRSTVATQDHPAAGASNPPPLPTRSQILPPNVVEISTNERKVFGLSKLPPPPTRTIALGDKLPPPRRSSTPSSDEDSGEEDEPKTQAIDLMPNSSTSSRRPPTLGFRDGYSEPRIHVHPHGGSVALSGSQVVVAHGHHIKIYDLAVSQEPTFSLDTKAIGAKETKVTCMEFRPTAAKLDRGYLVWIGTKEGHLFELDIRTGHACGSKYAAHMYPITHIFRHARSMITLDEAGKALIFSPDPDNQEDVTLHATVPRVMRTTEKQDFVKLLDGKLWTSARVEHHGTAPTQRLPIIRIYDVFNPASVGRSLMPSEHVGPVTSATIIPNQPRMVYVGHEEGFISMWGLDTEDGFPRCVEVMKVSVSDVLSLEGVNNRLWAGSRNGMISAYDVSQKPWVVTNCWNAHPGLPVVRLLINHYAIVNVGRLCVASIGRDEQLRLWDGLLGLDWIDKELVKTETSFSGFRELTVLVCSWNCDSARPDSLSGNETNFSFLNDVLHSVSTPPDVIAFGFQEVIDLESRKMVAKNVLLGGKKKPEDGGLSDKVTGAYKRWYDRLILAVKAAMPSDLSYCVVHTESLVGLFSCIFVKSSQRTAFDDVAVTTIKRGMGGRYGNKGGIVARFVVGDSSICFINCHLAAGQSAVRRRNADIAGMLEDRAVFPPTEHALAYVGGGDGSMVLDHEFVILNGDLNYRIDHRRDAIIASINAGDLATLLSHDQLLREIKFNRGCRLRGFTEGSLTFNPTYKYDPYSNEYDTSEKHRSPAWCDRILWRTRVANRIRQLHYRRYEANVSDHRPISAAFSITAKTYDKETREKAKAALEAEWINEQKRLLAAVTSFYVKQALI</sequence>
<dbReference type="InterPro" id="IPR036322">
    <property type="entry name" value="WD40_repeat_dom_sf"/>
</dbReference>
<feature type="region of interest" description="Disordered" evidence="1">
    <location>
        <begin position="359"/>
        <end position="421"/>
    </location>
</feature>
<feature type="compositionally biased region" description="Polar residues" evidence="1">
    <location>
        <begin position="225"/>
        <end position="237"/>
    </location>
</feature>
<accession>A0A409WYJ7</accession>
<keyword evidence="4" id="KW-1185">Reference proteome</keyword>
<dbReference type="STRING" id="93625.A0A409WYJ7"/>
<evidence type="ECO:0000259" key="2">
    <source>
        <dbReference type="SMART" id="SM00128"/>
    </source>
</evidence>
<dbReference type="EMBL" id="NHYD01002998">
    <property type="protein sequence ID" value="PPQ83593.1"/>
    <property type="molecule type" value="Genomic_DNA"/>
</dbReference>
<dbReference type="Pfam" id="PF22669">
    <property type="entry name" value="Exo_endo_phos2"/>
    <property type="match status" value="1"/>
</dbReference>
<dbReference type="FunCoup" id="A0A409WYJ7">
    <property type="interactions" value="41"/>
</dbReference>
<dbReference type="InterPro" id="IPR015943">
    <property type="entry name" value="WD40/YVTN_repeat-like_dom_sf"/>
</dbReference>
<feature type="compositionally biased region" description="Low complexity" evidence="1">
    <location>
        <begin position="410"/>
        <end position="419"/>
    </location>
</feature>
<dbReference type="OrthoDB" id="2248459at2759"/>
<dbReference type="InterPro" id="IPR046985">
    <property type="entry name" value="IP5"/>
</dbReference>
<feature type="compositionally biased region" description="Low complexity" evidence="1">
    <location>
        <begin position="284"/>
        <end position="307"/>
    </location>
</feature>
<dbReference type="InterPro" id="IPR000300">
    <property type="entry name" value="IPPc"/>
</dbReference>
<organism evidence="3 4">
    <name type="scientific">Psilocybe cyanescens</name>
    <dbReference type="NCBI Taxonomy" id="93625"/>
    <lineage>
        <taxon>Eukaryota</taxon>
        <taxon>Fungi</taxon>
        <taxon>Dikarya</taxon>
        <taxon>Basidiomycota</taxon>
        <taxon>Agaricomycotina</taxon>
        <taxon>Agaricomycetes</taxon>
        <taxon>Agaricomycetidae</taxon>
        <taxon>Agaricales</taxon>
        <taxon>Agaricineae</taxon>
        <taxon>Strophariaceae</taxon>
        <taxon>Psilocybe</taxon>
    </lineage>
</organism>
<dbReference type="SUPFAM" id="SSF56219">
    <property type="entry name" value="DNase I-like"/>
    <property type="match status" value="1"/>
</dbReference>
<feature type="compositionally biased region" description="Polar residues" evidence="1">
    <location>
        <begin position="180"/>
        <end position="197"/>
    </location>
</feature>
<dbReference type="InterPro" id="IPR036691">
    <property type="entry name" value="Endo/exonu/phosph_ase_sf"/>
</dbReference>
<dbReference type="Gene3D" id="3.60.10.10">
    <property type="entry name" value="Endonuclease/exonuclease/phosphatase"/>
    <property type="match status" value="1"/>
</dbReference>
<dbReference type="Gene3D" id="2.130.10.10">
    <property type="entry name" value="YVTN repeat-like/Quinoprotein amine dehydrogenase"/>
    <property type="match status" value="1"/>
</dbReference>
<dbReference type="SUPFAM" id="SSF50978">
    <property type="entry name" value="WD40 repeat-like"/>
    <property type="match status" value="1"/>
</dbReference>
<feature type="compositionally biased region" description="Pro residues" evidence="1">
    <location>
        <begin position="274"/>
        <end position="283"/>
    </location>
</feature>
<dbReference type="GO" id="GO:0046856">
    <property type="term" value="P:phosphatidylinositol dephosphorylation"/>
    <property type="evidence" value="ECO:0007669"/>
    <property type="project" value="InterPro"/>
</dbReference>
<proteinExistence type="predicted"/>
<feature type="compositionally biased region" description="Acidic residues" evidence="1">
    <location>
        <begin position="389"/>
        <end position="398"/>
    </location>
</feature>
<feature type="compositionally biased region" description="Low complexity" evidence="1">
    <location>
        <begin position="96"/>
        <end position="109"/>
    </location>
</feature>
<protein>
    <recommendedName>
        <fullName evidence="2">Inositol polyphosphate-related phosphatase domain-containing protein</fullName>
    </recommendedName>
</protein>
<dbReference type="Proteomes" id="UP000283269">
    <property type="component" value="Unassembled WGS sequence"/>
</dbReference>
<dbReference type="AlphaFoldDB" id="A0A409WYJ7"/>
<dbReference type="PANTHER" id="PTHR11200">
    <property type="entry name" value="INOSITOL 5-PHOSPHATASE"/>
    <property type="match status" value="1"/>
</dbReference>
<name>A0A409WYJ7_PSICY</name>